<evidence type="ECO:0000256" key="5">
    <source>
        <dbReference type="ARBA" id="ARBA00022847"/>
    </source>
</evidence>
<evidence type="ECO:0008006" key="17">
    <source>
        <dbReference type="Google" id="ProtNLM"/>
    </source>
</evidence>
<dbReference type="STRING" id="244447.ENSCSEP00000004315"/>
<dbReference type="GO" id="GO:0005307">
    <property type="term" value="F:choline:sodium symporter activity"/>
    <property type="evidence" value="ECO:0007669"/>
    <property type="project" value="TreeGrafter"/>
</dbReference>
<reference evidence="15 16" key="1">
    <citation type="journal article" date="2014" name="Nat. Genet.">
        <title>Whole-genome sequence of a flatfish provides insights into ZW sex chromosome evolution and adaptation to a benthic lifestyle.</title>
        <authorList>
            <person name="Chen S."/>
            <person name="Zhang G."/>
            <person name="Shao C."/>
            <person name="Huang Q."/>
            <person name="Liu G."/>
            <person name="Zhang P."/>
            <person name="Song W."/>
            <person name="An N."/>
            <person name="Chalopin D."/>
            <person name="Volff J.N."/>
            <person name="Hong Y."/>
            <person name="Li Q."/>
            <person name="Sha Z."/>
            <person name="Zhou H."/>
            <person name="Xie M."/>
            <person name="Yu Q."/>
            <person name="Liu Y."/>
            <person name="Xiang H."/>
            <person name="Wang N."/>
            <person name="Wu K."/>
            <person name="Yang C."/>
            <person name="Zhou Q."/>
            <person name="Liao X."/>
            <person name="Yang L."/>
            <person name="Hu Q."/>
            <person name="Zhang J."/>
            <person name="Meng L."/>
            <person name="Jin L."/>
            <person name="Tian Y."/>
            <person name="Lian J."/>
            <person name="Yang J."/>
            <person name="Miao G."/>
            <person name="Liu S."/>
            <person name="Liang Z."/>
            <person name="Yan F."/>
            <person name="Li Y."/>
            <person name="Sun B."/>
            <person name="Zhang H."/>
            <person name="Zhang J."/>
            <person name="Zhu Y."/>
            <person name="Du M."/>
            <person name="Zhao Y."/>
            <person name="Schartl M."/>
            <person name="Tang Q."/>
            <person name="Wang J."/>
        </authorList>
    </citation>
    <scope>NUCLEOTIDE SEQUENCE</scope>
</reference>
<keyword evidence="7 14" id="KW-1133">Transmembrane helix</keyword>
<evidence type="ECO:0000256" key="9">
    <source>
        <dbReference type="ARBA" id="ARBA00023065"/>
    </source>
</evidence>
<accession>A0A3P8UVM7</accession>
<keyword evidence="6" id="KW-0530">Neurotransmitter biosynthesis</keyword>
<keyword evidence="16" id="KW-1185">Reference proteome</keyword>
<dbReference type="InterPro" id="IPR038377">
    <property type="entry name" value="Na/Glc_symporter_sf"/>
</dbReference>
<dbReference type="Pfam" id="PF00474">
    <property type="entry name" value="SSF"/>
    <property type="match status" value="1"/>
</dbReference>
<evidence type="ECO:0000256" key="1">
    <source>
        <dbReference type="ARBA" id="ARBA00004141"/>
    </source>
</evidence>
<feature type="transmembrane region" description="Helical" evidence="14">
    <location>
        <begin position="361"/>
        <end position="383"/>
    </location>
</feature>
<dbReference type="InterPro" id="IPR001734">
    <property type="entry name" value="Na/solute_symporter"/>
</dbReference>
<evidence type="ECO:0000256" key="4">
    <source>
        <dbReference type="ARBA" id="ARBA00022692"/>
    </source>
</evidence>
<keyword evidence="3" id="KW-0813">Transport</keyword>
<feature type="transmembrane region" description="Helical" evidence="14">
    <location>
        <begin position="83"/>
        <end position="105"/>
    </location>
</feature>
<proteinExistence type="inferred from homology"/>
<evidence type="ECO:0000256" key="12">
    <source>
        <dbReference type="ARBA" id="ARBA00023201"/>
    </source>
</evidence>
<evidence type="ECO:0000256" key="8">
    <source>
        <dbReference type="ARBA" id="ARBA00023053"/>
    </source>
</evidence>
<evidence type="ECO:0000256" key="3">
    <source>
        <dbReference type="ARBA" id="ARBA00022448"/>
    </source>
</evidence>
<evidence type="ECO:0000256" key="6">
    <source>
        <dbReference type="ARBA" id="ARBA00022979"/>
    </source>
</evidence>
<evidence type="ECO:0000313" key="15">
    <source>
        <dbReference type="Ensembl" id="ENSCSEP00000004315.1"/>
    </source>
</evidence>
<evidence type="ECO:0000256" key="2">
    <source>
        <dbReference type="ARBA" id="ARBA00006434"/>
    </source>
</evidence>
<feature type="transmembrane region" description="Helical" evidence="14">
    <location>
        <begin position="253"/>
        <end position="281"/>
    </location>
</feature>
<dbReference type="GO" id="GO:0008292">
    <property type="term" value="P:acetylcholine biosynthetic process"/>
    <property type="evidence" value="ECO:0007669"/>
    <property type="project" value="TreeGrafter"/>
</dbReference>
<dbReference type="PROSITE" id="PS50283">
    <property type="entry name" value="NA_SOLUT_SYMP_3"/>
    <property type="match status" value="1"/>
</dbReference>
<protein>
    <recommendedName>
        <fullName evidence="17">Solute carrier family 5 member 7</fullName>
    </recommendedName>
</protein>
<comment type="similarity">
    <text evidence="2 13">Belongs to the sodium:solute symporter (SSF) (TC 2.A.21) family.</text>
</comment>
<dbReference type="Gene3D" id="1.20.1730.10">
    <property type="entry name" value="Sodium/glucose cotransporter"/>
    <property type="match status" value="1"/>
</dbReference>
<dbReference type="PANTHER" id="PTHR45897">
    <property type="entry name" value="HIGH-AFFINITY CHOLINE TRANSPORTER 1"/>
    <property type="match status" value="1"/>
</dbReference>
<keyword evidence="8" id="KW-0915">Sodium</keyword>
<comment type="subcellular location">
    <subcellularLocation>
        <location evidence="1">Membrane</location>
        <topology evidence="1">Multi-pass membrane protein</topology>
    </subcellularLocation>
</comment>
<dbReference type="InterPro" id="IPR052244">
    <property type="entry name" value="Choline_transporter"/>
</dbReference>
<feature type="transmembrane region" description="Helical" evidence="14">
    <location>
        <begin position="301"/>
        <end position="318"/>
    </location>
</feature>
<keyword evidence="5" id="KW-0769">Symport</keyword>
<evidence type="ECO:0000256" key="11">
    <source>
        <dbReference type="ARBA" id="ARBA00023180"/>
    </source>
</evidence>
<evidence type="ECO:0000256" key="14">
    <source>
        <dbReference type="SAM" id="Phobius"/>
    </source>
</evidence>
<feature type="transmembrane region" description="Helical" evidence="14">
    <location>
        <begin position="197"/>
        <end position="218"/>
    </location>
</feature>
<keyword evidence="10 14" id="KW-0472">Membrane</keyword>
<dbReference type="Ensembl" id="ENSCSET00000004370.1">
    <property type="protein sequence ID" value="ENSCSEP00000004315.1"/>
    <property type="gene ID" value="ENSCSEG00000002806.1"/>
</dbReference>
<evidence type="ECO:0000256" key="7">
    <source>
        <dbReference type="ARBA" id="ARBA00022989"/>
    </source>
</evidence>
<evidence type="ECO:0000256" key="10">
    <source>
        <dbReference type="ARBA" id="ARBA00023136"/>
    </source>
</evidence>
<sequence length="470" mass="50860">MNYLNLLLYYLLYYFSLNPGGLVFAKPLRELNCVTMMDPFQVKYGKVLTAGLSLCSLFIELMWVPITLIALGGTMSVILDISYTVCVWISAAVVITYTLMGGLYSVAYTDVIQLVLIFISLWLCVPFVLMNPSCSDIGQTLMNNTLHVPWIGSPQLKKTGLLIDDFLFFSLGTQGFQCLHQRSLASSSLATAKTTSVVAGFLFIVFGIPPVLLGAAAASTDWNLTSYGSPTPYESGEAAMVLPLTLQHLTPSFISIIGIGCVAAAVMSSADSCLISSTSLFTCNIYTNILRPKASQNEIQWVIRITVLVMGLVGTSLTTEANSIILFIFIAAEVAYIVVFPQLVCVLFCSISNGYGAVMGCVVGVGLRLLFGVPSVGLPVVLYLPGCLLEDGVYVQYAPVKTISMLSAMGSILLFSYLTFVLFNKGLLPQKLDVFKVKVKHLPQPPNSVHDADEDHETEMLASGRINANC</sequence>
<dbReference type="CDD" id="cd11474">
    <property type="entry name" value="SLC5sbd_CHT"/>
    <property type="match status" value="1"/>
</dbReference>
<evidence type="ECO:0000313" key="16">
    <source>
        <dbReference type="Proteomes" id="UP000265120"/>
    </source>
</evidence>
<dbReference type="Proteomes" id="UP000265120">
    <property type="component" value="Chromosome 12"/>
</dbReference>
<dbReference type="GeneTree" id="ENSGT00940000163454"/>
<keyword evidence="9" id="KW-0406">Ion transport</keyword>
<organism evidence="15 16">
    <name type="scientific">Cynoglossus semilaevis</name>
    <name type="common">Tongue sole</name>
    <dbReference type="NCBI Taxonomy" id="244447"/>
    <lineage>
        <taxon>Eukaryota</taxon>
        <taxon>Metazoa</taxon>
        <taxon>Chordata</taxon>
        <taxon>Craniata</taxon>
        <taxon>Vertebrata</taxon>
        <taxon>Euteleostomi</taxon>
        <taxon>Actinopterygii</taxon>
        <taxon>Neopterygii</taxon>
        <taxon>Teleostei</taxon>
        <taxon>Neoteleostei</taxon>
        <taxon>Acanthomorphata</taxon>
        <taxon>Carangaria</taxon>
        <taxon>Pleuronectiformes</taxon>
        <taxon>Pleuronectoidei</taxon>
        <taxon>Cynoglossidae</taxon>
        <taxon>Cynoglossinae</taxon>
        <taxon>Cynoglossus</taxon>
    </lineage>
</organism>
<dbReference type="AlphaFoldDB" id="A0A3P8UVM7"/>
<name>A0A3P8UVM7_CYNSE</name>
<dbReference type="GO" id="GO:0005886">
    <property type="term" value="C:plasma membrane"/>
    <property type="evidence" value="ECO:0007669"/>
    <property type="project" value="TreeGrafter"/>
</dbReference>
<keyword evidence="4 14" id="KW-0812">Transmembrane</keyword>
<feature type="transmembrane region" description="Helical" evidence="14">
    <location>
        <begin position="49"/>
        <end position="71"/>
    </location>
</feature>
<reference evidence="15" key="2">
    <citation type="submission" date="2025-08" db="UniProtKB">
        <authorList>
            <consortium name="Ensembl"/>
        </authorList>
    </citation>
    <scope>IDENTIFICATION</scope>
</reference>
<keyword evidence="11" id="KW-0325">Glycoprotein</keyword>
<feature type="transmembrane region" description="Helical" evidence="14">
    <location>
        <begin position="324"/>
        <end position="349"/>
    </location>
</feature>
<keyword evidence="12" id="KW-0739">Sodium transport</keyword>
<dbReference type="PANTHER" id="PTHR45897:SF5">
    <property type="entry name" value="HIGH AFFINITY CHOLINE TRANSPORTER 1"/>
    <property type="match status" value="1"/>
</dbReference>
<dbReference type="OMA" id="VACPFTI"/>
<evidence type="ECO:0000256" key="13">
    <source>
        <dbReference type="RuleBase" id="RU362091"/>
    </source>
</evidence>
<feature type="transmembrane region" description="Helical" evidence="14">
    <location>
        <begin position="403"/>
        <end position="423"/>
    </location>
</feature>
<reference evidence="15" key="3">
    <citation type="submission" date="2025-09" db="UniProtKB">
        <authorList>
            <consortium name="Ensembl"/>
        </authorList>
    </citation>
    <scope>IDENTIFICATION</scope>
</reference>
<feature type="transmembrane region" description="Helical" evidence="14">
    <location>
        <begin position="111"/>
        <end position="129"/>
    </location>
</feature>
<dbReference type="InParanoid" id="A0A3P8UVM7"/>